<dbReference type="KEGG" id="snep:Enr13x_44700"/>
<keyword evidence="3 8" id="KW-0378">Hydrolase</keyword>
<evidence type="ECO:0000256" key="6">
    <source>
        <dbReference type="SAM" id="SignalP"/>
    </source>
</evidence>
<dbReference type="OrthoDB" id="9783154at2"/>
<protein>
    <submittedName>
        <fullName evidence="8">Arylsulfatase</fullName>
        <ecNumber evidence="8">3.1.6.1</ecNumber>
    </submittedName>
</protein>
<feature type="chain" id="PRO_5021749286" evidence="6">
    <location>
        <begin position="22"/>
        <end position="479"/>
    </location>
</feature>
<dbReference type="EC" id="3.1.6.1" evidence="8"/>
<dbReference type="Proteomes" id="UP000319004">
    <property type="component" value="Chromosome"/>
</dbReference>
<dbReference type="GO" id="GO:0004065">
    <property type="term" value="F:arylsulfatase activity"/>
    <property type="evidence" value="ECO:0007669"/>
    <property type="project" value="UniProtKB-EC"/>
</dbReference>
<dbReference type="AlphaFoldDB" id="A0A518HUR9"/>
<sequence precursor="true">MKHILNAFGALCLVGFFNAVAADNVSTRQIGEKPNVIVIMADDVSWEAFSCYGAEDYSTPHIDALAADGVRFNHCYSTPICTPSRVKLMTGKYNFRNYTHFGYLNPKEKTLGHLMKSAGYKTAIAGKWQLNGLYNKLPGFDEPTRPQQAGFDESYLWQVTTGKQIKEGGGERFWSPPLERNGQMQSVDENLEQYGPDLLCDFICDFMLKNQRDPFFVYYPMMLVHDPFVKTPDTIGDAPRTQAANKAPKNKAERKENFVAMVQYMDKIVGRIVDQVRELNQLENTIIIFTADNGTNTSISSRWNGQIIKGGKGGMTDMGTHVPMVASWKGATPPGLVLDDLIEFTDLYPTLAAAAGITLGPEDPIDGRSFLPQLRGERGNPRQWVLCHYQPYWNKTPGQFVRTQDFKLYRDGRFYNVPVDLKETNDLGQSNLVPRVDQVRQQLVGVIEQCPPAPVGRGSRETESRPIYPDWKNLVDPND</sequence>
<dbReference type="Gene3D" id="3.40.720.10">
    <property type="entry name" value="Alkaline Phosphatase, subunit A"/>
    <property type="match status" value="1"/>
</dbReference>
<comment type="similarity">
    <text evidence="1">Belongs to the sulfatase family.</text>
</comment>
<gene>
    <name evidence="8" type="primary">atsA_49</name>
    <name evidence="8" type="ORF">Enr13x_44700</name>
</gene>
<name>A0A518HUR9_9BACT</name>
<dbReference type="InterPro" id="IPR000917">
    <property type="entry name" value="Sulfatase_N"/>
</dbReference>
<evidence type="ECO:0000313" key="8">
    <source>
        <dbReference type="EMBL" id="QDV44602.1"/>
    </source>
</evidence>
<dbReference type="CDD" id="cd16151">
    <property type="entry name" value="sulfatase_like"/>
    <property type="match status" value="1"/>
</dbReference>
<dbReference type="SUPFAM" id="SSF53649">
    <property type="entry name" value="Alkaline phosphatase-like"/>
    <property type="match status" value="1"/>
</dbReference>
<evidence type="ECO:0000313" key="9">
    <source>
        <dbReference type="Proteomes" id="UP000319004"/>
    </source>
</evidence>
<evidence type="ECO:0000256" key="3">
    <source>
        <dbReference type="ARBA" id="ARBA00022801"/>
    </source>
</evidence>
<dbReference type="RefSeq" id="WP_145388914.1">
    <property type="nucleotide sequence ID" value="NZ_CP037423.1"/>
</dbReference>
<evidence type="ECO:0000256" key="2">
    <source>
        <dbReference type="ARBA" id="ARBA00022723"/>
    </source>
</evidence>
<dbReference type="PROSITE" id="PS00523">
    <property type="entry name" value="SULFATASE_1"/>
    <property type="match status" value="1"/>
</dbReference>
<keyword evidence="4" id="KW-0106">Calcium</keyword>
<proteinExistence type="inferred from homology"/>
<feature type="region of interest" description="Disordered" evidence="5">
    <location>
        <begin position="454"/>
        <end position="479"/>
    </location>
</feature>
<keyword evidence="6" id="KW-0732">Signal</keyword>
<feature type="domain" description="Sulfatase N-terminal" evidence="7">
    <location>
        <begin position="34"/>
        <end position="357"/>
    </location>
</feature>
<dbReference type="InterPro" id="IPR050738">
    <property type="entry name" value="Sulfatase"/>
</dbReference>
<dbReference type="PANTHER" id="PTHR42693:SF53">
    <property type="entry name" value="ENDO-4-O-SULFATASE"/>
    <property type="match status" value="1"/>
</dbReference>
<dbReference type="InterPro" id="IPR024607">
    <property type="entry name" value="Sulfatase_CS"/>
</dbReference>
<evidence type="ECO:0000256" key="4">
    <source>
        <dbReference type="ARBA" id="ARBA00022837"/>
    </source>
</evidence>
<evidence type="ECO:0000259" key="7">
    <source>
        <dbReference type="Pfam" id="PF00884"/>
    </source>
</evidence>
<keyword evidence="9" id="KW-1185">Reference proteome</keyword>
<feature type="signal peptide" evidence="6">
    <location>
        <begin position="1"/>
        <end position="21"/>
    </location>
</feature>
<dbReference type="PANTHER" id="PTHR42693">
    <property type="entry name" value="ARYLSULFATASE FAMILY MEMBER"/>
    <property type="match status" value="1"/>
</dbReference>
<dbReference type="GO" id="GO:0046872">
    <property type="term" value="F:metal ion binding"/>
    <property type="evidence" value="ECO:0007669"/>
    <property type="project" value="UniProtKB-KW"/>
</dbReference>
<dbReference type="EMBL" id="CP037423">
    <property type="protein sequence ID" value="QDV44602.1"/>
    <property type="molecule type" value="Genomic_DNA"/>
</dbReference>
<dbReference type="InterPro" id="IPR017850">
    <property type="entry name" value="Alkaline_phosphatase_core_sf"/>
</dbReference>
<organism evidence="8 9">
    <name type="scientific">Stieleria neptunia</name>
    <dbReference type="NCBI Taxonomy" id="2527979"/>
    <lineage>
        <taxon>Bacteria</taxon>
        <taxon>Pseudomonadati</taxon>
        <taxon>Planctomycetota</taxon>
        <taxon>Planctomycetia</taxon>
        <taxon>Pirellulales</taxon>
        <taxon>Pirellulaceae</taxon>
        <taxon>Stieleria</taxon>
    </lineage>
</organism>
<evidence type="ECO:0000256" key="1">
    <source>
        <dbReference type="ARBA" id="ARBA00008779"/>
    </source>
</evidence>
<evidence type="ECO:0000256" key="5">
    <source>
        <dbReference type="SAM" id="MobiDB-lite"/>
    </source>
</evidence>
<keyword evidence="2" id="KW-0479">Metal-binding</keyword>
<accession>A0A518HUR9</accession>
<reference evidence="8 9" key="1">
    <citation type="submission" date="2019-03" db="EMBL/GenBank/DDBJ databases">
        <title>Deep-cultivation of Planctomycetes and their phenomic and genomic characterization uncovers novel biology.</title>
        <authorList>
            <person name="Wiegand S."/>
            <person name="Jogler M."/>
            <person name="Boedeker C."/>
            <person name="Pinto D."/>
            <person name="Vollmers J."/>
            <person name="Rivas-Marin E."/>
            <person name="Kohn T."/>
            <person name="Peeters S.H."/>
            <person name="Heuer A."/>
            <person name="Rast P."/>
            <person name="Oberbeckmann S."/>
            <person name="Bunk B."/>
            <person name="Jeske O."/>
            <person name="Meyerdierks A."/>
            <person name="Storesund J.E."/>
            <person name="Kallscheuer N."/>
            <person name="Luecker S."/>
            <person name="Lage O.M."/>
            <person name="Pohl T."/>
            <person name="Merkel B.J."/>
            <person name="Hornburger P."/>
            <person name="Mueller R.-W."/>
            <person name="Bruemmer F."/>
            <person name="Labrenz M."/>
            <person name="Spormann A.M."/>
            <person name="Op den Camp H."/>
            <person name="Overmann J."/>
            <person name="Amann R."/>
            <person name="Jetten M.S.M."/>
            <person name="Mascher T."/>
            <person name="Medema M.H."/>
            <person name="Devos D.P."/>
            <person name="Kaster A.-K."/>
            <person name="Ovreas L."/>
            <person name="Rohde M."/>
            <person name="Galperin M.Y."/>
            <person name="Jogler C."/>
        </authorList>
    </citation>
    <scope>NUCLEOTIDE SEQUENCE [LARGE SCALE GENOMIC DNA]</scope>
    <source>
        <strain evidence="8 9">Enr13</strain>
    </source>
</reference>
<dbReference type="Pfam" id="PF00884">
    <property type="entry name" value="Sulfatase"/>
    <property type="match status" value="1"/>
</dbReference>